<keyword evidence="3" id="KW-1185">Reference proteome</keyword>
<feature type="compositionally biased region" description="Basic and acidic residues" evidence="1">
    <location>
        <begin position="69"/>
        <end position="78"/>
    </location>
</feature>
<comment type="caution">
    <text evidence="2">The sequence shown here is derived from an EMBL/GenBank/DDBJ whole genome shotgun (WGS) entry which is preliminary data.</text>
</comment>
<dbReference type="EMBL" id="SMOL01000004">
    <property type="protein sequence ID" value="KAB2636014.1"/>
    <property type="molecule type" value="Genomic_DNA"/>
</dbReference>
<organism evidence="2 3">
    <name type="scientific">Pyrus ussuriensis x Pyrus communis</name>
    <dbReference type="NCBI Taxonomy" id="2448454"/>
    <lineage>
        <taxon>Eukaryota</taxon>
        <taxon>Viridiplantae</taxon>
        <taxon>Streptophyta</taxon>
        <taxon>Embryophyta</taxon>
        <taxon>Tracheophyta</taxon>
        <taxon>Spermatophyta</taxon>
        <taxon>Magnoliopsida</taxon>
        <taxon>eudicotyledons</taxon>
        <taxon>Gunneridae</taxon>
        <taxon>Pentapetalae</taxon>
        <taxon>rosids</taxon>
        <taxon>fabids</taxon>
        <taxon>Rosales</taxon>
        <taxon>Rosaceae</taxon>
        <taxon>Amygdaloideae</taxon>
        <taxon>Maleae</taxon>
        <taxon>Pyrus</taxon>
    </lineage>
</organism>
<gene>
    <name evidence="2" type="ORF">D8674_026548</name>
</gene>
<accession>A0A5N5ILS7</accession>
<sequence>MPLMNDGIIRFRVQKDITPEFEEKLDRMLSNSVAIGANAWAPSFGALLPNSREDSTGNVNIQNESIGSYDDKSALPNL</sequence>
<evidence type="ECO:0000256" key="1">
    <source>
        <dbReference type="SAM" id="MobiDB-lite"/>
    </source>
</evidence>
<feature type="compositionally biased region" description="Polar residues" evidence="1">
    <location>
        <begin position="56"/>
        <end position="66"/>
    </location>
</feature>
<dbReference type="OrthoDB" id="1676438at2759"/>
<protein>
    <submittedName>
        <fullName evidence="2">Disease resistance protein RGA3</fullName>
    </submittedName>
</protein>
<evidence type="ECO:0000313" key="2">
    <source>
        <dbReference type="EMBL" id="KAB2636014.1"/>
    </source>
</evidence>
<feature type="region of interest" description="Disordered" evidence="1">
    <location>
        <begin position="51"/>
        <end position="78"/>
    </location>
</feature>
<evidence type="ECO:0000313" key="3">
    <source>
        <dbReference type="Proteomes" id="UP000327157"/>
    </source>
</evidence>
<name>A0A5N5ILS7_9ROSA</name>
<reference evidence="2 3" key="3">
    <citation type="submission" date="2019-11" db="EMBL/GenBank/DDBJ databases">
        <title>A de novo genome assembly of a pear dwarfing rootstock.</title>
        <authorList>
            <person name="Wang F."/>
            <person name="Wang J."/>
            <person name="Li S."/>
            <person name="Zhang Y."/>
            <person name="Fang M."/>
            <person name="Ma L."/>
            <person name="Zhao Y."/>
            <person name="Jiang S."/>
        </authorList>
    </citation>
    <scope>NUCLEOTIDE SEQUENCE [LARGE SCALE GENOMIC DNA]</scope>
    <source>
        <strain evidence="2">S2</strain>
        <tissue evidence="2">Leaf</tissue>
    </source>
</reference>
<reference evidence="3" key="2">
    <citation type="submission" date="2019-10" db="EMBL/GenBank/DDBJ databases">
        <title>A de novo genome assembly of a pear dwarfing rootstock.</title>
        <authorList>
            <person name="Wang F."/>
            <person name="Wang J."/>
            <person name="Li S."/>
            <person name="Zhang Y."/>
            <person name="Fang M."/>
            <person name="Ma L."/>
            <person name="Zhao Y."/>
            <person name="Jiang S."/>
        </authorList>
    </citation>
    <scope>NUCLEOTIDE SEQUENCE [LARGE SCALE GENOMIC DNA]</scope>
</reference>
<reference evidence="2 3" key="1">
    <citation type="submission" date="2019-09" db="EMBL/GenBank/DDBJ databases">
        <authorList>
            <person name="Ou C."/>
        </authorList>
    </citation>
    <scope>NUCLEOTIDE SEQUENCE [LARGE SCALE GENOMIC DNA]</scope>
    <source>
        <strain evidence="2">S2</strain>
        <tissue evidence="2">Leaf</tissue>
    </source>
</reference>
<dbReference type="Proteomes" id="UP000327157">
    <property type="component" value="Chromosome 5"/>
</dbReference>
<dbReference type="AlphaFoldDB" id="A0A5N5ILS7"/>
<proteinExistence type="predicted"/>